<keyword evidence="2" id="KW-0808">Transferase</keyword>
<dbReference type="PROSITE" id="PS51186">
    <property type="entry name" value="GNAT"/>
    <property type="match status" value="1"/>
</dbReference>
<dbReference type="EMBL" id="NEWD01000007">
    <property type="protein sequence ID" value="OXN00891.1"/>
    <property type="molecule type" value="Genomic_DNA"/>
</dbReference>
<reference evidence="2 3" key="1">
    <citation type="submission" date="2017-05" db="EMBL/GenBank/DDBJ databases">
        <title>Bifidobacterium vansinderenii sp. nov.</title>
        <authorList>
            <person name="Lugli G.A."/>
            <person name="Duranti S."/>
            <person name="Mangifesta M."/>
        </authorList>
    </citation>
    <scope>NUCLEOTIDE SEQUENCE [LARGE SCALE GENOMIC DNA]</scope>
    <source>
        <strain evidence="2 3">Tam10B</strain>
    </source>
</reference>
<proteinExistence type="predicted"/>
<keyword evidence="2" id="KW-0012">Acyltransferase</keyword>
<feature type="domain" description="N-acetyltransferase" evidence="1">
    <location>
        <begin position="10"/>
        <end position="150"/>
    </location>
</feature>
<dbReference type="Pfam" id="PF13673">
    <property type="entry name" value="Acetyltransf_10"/>
    <property type="match status" value="1"/>
</dbReference>
<dbReference type="GO" id="GO:0016747">
    <property type="term" value="F:acyltransferase activity, transferring groups other than amino-acyl groups"/>
    <property type="evidence" value="ECO:0007669"/>
    <property type="project" value="InterPro"/>
</dbReference>
<evidence type="ECO:0000313" key="2">
    <source>
        <dbReference type="EMBL" id="OXN00891.1"/>
    </source>
</evidence>
<dbReference type="SUPFAM" id="SSF55729">
    <property type="entry name" value="Acyl-CoA N-acyltransferases (Nat)"/>
    <property type="match status" value="1"/>
</dbReference>
<evidence type="ECO:0000259" key="1">
    <source>
        <dbReference type="PROSITE" id="PS51186"/>
    </source>
</evidence>
<dbReference type="AlphaFoldDB" id="A0A229VZ50"/>
<accession>A0A229VZ50</accession>
<protein>
    <submittedName>
        <fullName evidence="2">Acyltransferase</fullName>
    </submittedName>
</protein>
<dbReference type="InterPro" id="IPR000182">
    <property type="entry name" value="GNAT_dom"/>
</dbReference>
<dbReference type="Gene3D" id="3.40.630.30">
    <property type="match status" value="1"/>
</dbReference>
<keyword evidence="3" id="KW-1185">Reference proteome</keyword>
<gene>
    <name evidence="2" type="ORF">Tam10B_0847</name>
</gene>
<sequence>MRMALTLTIKRFEDLTAAELYEIYRVRVAVFVVEQECAYQEVDDADRRCWHVFLHDDAGIAAYCRVIDAGVTFDEVSIGRVLSLRRGRGLGTRIVEEGLAVARDRMNASVVHIEAQTHAHGMYERLGFVQVSDEFLEDGIPHIGMIWRADAAR</sequence>
<evidence type="ECO:0000313" key="3">
    <source>
        <dbReference type="Proteomes" id="UP000215433"/>
    </source>
</evidence>
<organism evidence="2 3">
    <name type="scientific">Bifidobacterium vansinderenii</name>
    <dbReference type="NCBI Taxonomy" id="1984871"/>
    <lineage>
        <taxon>Bacteria</taxon>
        <taxon>Bacillati</taxon>
        <taxon>Actinomycetota</taxon>
        <taxon>Actinomycetes</taxon>
        <taxon>Bifidobacteriales</taxon>
        <taxon>Bifidobacteriaceae</taxon>
        <taxon>Bifidobacterium</taxon>
    </lineage>
</organism>
<comment type="caution">
    <text evidence="2">The sequence shown here is derived from an EMBL/GenBank/DDBJ whole genome shotgun (WGS) entry which is preliminary data.</text>
</comment>
<dbReference type="Proteomes" id="UP000215433">
    <property type="component" value="Unassembled WGS sequence"/>
</dbReference>
<name>A0A229VZ50_9BIFI</name>
<dbReference type="InterPro" id="IPR016181">
    <property type="entry name" value="Acyl_CoA_acyltransferase"/>
</dbReference>